<dbReference type="InterPro" id="IPR044911">
    <property type="entry name" value="V-type_ATPase_csu/dsu_dom_3"/>
</dbReference>
<dbReference type="RefSeq" id="WP_229571573.1">
    <property type="nucleotide sequence ID" value="NZ_AP025226.1"/>
</dbReference>
<keyword evidence="4" id="KW-1185">Reference proteome</keyword>
<name>A0AAQ4CP54_9CREN</name>
<dbReference type="InterPro" id="IPR002843">
    <property type="entry name" value="ATPase_V0-cplx_csu/dsu"/>
</dbReference>
<dbReference type="SUPFAM" id="SSF103486">
    <property type="entry name" value="V-type ATP synthase subunit C"/>
    <property type="match status" value="1"/>
</dbReference>
<dbReference type="GO" id="GO:0046961">
    <property type="term" value="F:proton-transporting ATPase activity, rotational mechanism"/>
    <property type="evidence" value="ECO:0007669"/>
    <property type="project" value="InterPro"/>
</dbReference>
<organism evidence="3 4">
    <name type="scientific">Saccharolobus caldissimus</name>
    <dbReference type="NCBI Taxonomy" id="1702097"/>
    <lineage>
        <taxon>Archaea</taxon>
        <taxon>Thermoproteota</taxon>
        <taxon>Thermoprotei</taxon>
        <taxon>Sulfolobales</taxon>
        <taxon>Sulfolobaceae</taxon>
        <taxon>Saccharolobus</taxon>
    </lineage>
</organism>
<evidence type="ECO:0000256" key="2">
    <source>
        <dbReference type="ARBA" id="ARBA00023065"/>
    </source>
</evidence>
<dbReference type="KEGG" id="scas:SACC_06020"/>
<accession>A0AAQ4CP54</accession>
<evidence type="ECO:0000256" key="1">
    <source>
        <dbReference type="ARBA" id="ARBA00022448"/>
    </source>
</evidence>
<evidence type="ECO:0000313" key="3">
    <source>
        <dbReference type="EMBL" id="BDB97585.1"/>
    </source>
</evidence>
<dbReference type="GeneID" id="68865336"/>
<dbReference type="Pfam" id="PF01992">
    <property type="entry name" value="vATP-synt_AC39"/>
    <property type="match status" value="1"/>
</dbReference>
<dbReference type="InterPro" id="IPR036079">
    <property type="entry name" value="ATPase_csu/dsu_sf"/>
</dbReference>
<protein>
    <submittedName>
        <fullName evidence="3">Uncharacterized protein</fullName>
    </submittedName>
</protein>
<evidence type="ECO:0000313" key="4">
    <source>
        <dbReference type="Proteomes" id="UP001319921"/>
    </source>
</evidence>
<gene>
    <name evidence="3" type="ORF">SACC_06020</name>
</gene>
<keyword evidence="2" id="KW-0406">Ion transport</keyword>
<sequence length="323" mass="37566">MSYAILSFIHSISRSQRLSLLTKGSVNELISGESWTNVVSLLKERGIIEEQPNNIEDFEYLLKNRAFMLFEKIRNYFSIFRITYNIIDLYLYILTLDELKNIIVSIINGKSNNKVRFFKRYFDQIPTSLEELINSLKGTIYFDALSYAIKESQSKDLAYLLSLLDFYFIRKLSEIVESFRGDWKSSAESIICYYKDYYSISLAIKHKVVQNITCRINAEILKDLSSSSNNNEILDVIRRTQYSKLISTNTVYETLANLYRLARINARRNAELAFMSSPFNPSLALALAELIRLDTEDIITITNAKSLRIKEEDIKRMISFELI</sequence>
<reference evidence="3 4" key="1">
    <citation type="journal article" date="2022" name="Microbiol. Resour. Announc.">
        <title>Complete Genome Sequence of the Hyperthermophilic and Acidophilic Archaeon Saccharolobus caldissimus Strain HS-3T.</title>
        <authorList>
            <person name="Sakai H.D."/>
            <person name="Kurosawa N."/>
        </authorList>
    </citation>
    <scope>NUCLEOTIDE SEQUENCE [LARGE SCALE GENOMIC DNA]</scope>
    <source>
        <strain evidence="3 4">JCM32116</strain>
    </source>
</reference>
<proteinExistence type="predicted"/>
<dbReference type="EMBL" id="AP025226">
    <property type="protein sequence ID" value="BDB97585.1"/>
    <property type="molecule type" value="Genomic_DNA"/>
</dbReference>
<keyword evidence="1" id="KW-0813">Transport</keyword>
<dbReference type="Gene3D" id="1.10.132.50">
    <property type="entry name" value="ATP synthase (C/AC39) subunit, domain 3"/>
    <property type="match status" value="1"/>
</dbReference>
<dbReference type="AlphaFoldDB" id="A0AAQ4CP54"/>
<dbReference type="Proteomes" id="UP001319921">
    <property type="component" value="Chromosome"/>
</dbReference>